<sequence length="227" mass="24499">MVKTAAFFRFLSIVMFGALTLSATPSPRAEVGEPAEFVVNSGDFLCGENTRLASVDFAQANKTALCNGLEDWGTARLAGQASITGPGNKCVIRENDPRRLLKSVCVPKTDSAAIRGILLFGGFRTQQELNTASPEGWREALSVELANRLAEPITTFQSLSEKELSAAGGMLVLIQSSALFDAESISRLSLPELRLEAMTLLTTQTGIPLADLKEMSDEQLFELIWKG</sequence>
<reference evidence="2" key="1">
    <citation type="journal article" date="2014" name="Int. J. Syst. Evol. Microbiol.">
        <title>Complete genome sequence of Corynebacterium casei LMG S-19264T (=DSM 44701T), isolated from a smear-ripened cheese.</title>
        <authorList>
            <consortium name="US DOE Joint Genome Institute (JGI-PGF)"/>
            <person name="Walter F."/>
            <person name="Albersmeier A."/>
            <person name="Kalinowski J."/>
            <person name="Ruckert C."/>
        </authorList>
    </citation>
    <scope>NUCLEOTIDE SEQUENCE</scope>
    <source>
        <strain evidence="2">CGMCC 1.12921</strain>
    </source>
</reference>
<dbReference type="RefSeq" id="WP_188158940.1">
    <property type="nucleotide sequence ID" value="NZ_BMGH01000001.1"/>
</dbReference>
<name>A0A8J2Y7W2_9PROT</name>
<protein>
    <recommendedName>
        <fullName evidence="4">Secreted protein</fullName>
    </recommendedName>
</protein>
<comment type="caution">
    <text evidence="2">The sequence shown here is derived from an EMBL/GenBank/DDBJ whole genome shotgun (WGS) entry which is preliminary data.</text>
</comment>
<dbReference type="AlphaFoldDB" id="A0A8J2Y7W2"/>
<gene>
    <name evidence="2" type="ORF">GCM10011342_15820</name>
</gene>
<evidence type="ECO:0008006" key="4">
    <source>
        <dbReference type="Google" id="ProtNLM"/>
    </source>
</evidence>
<evidence type="ECO:0000313" key="3">
    <source>
        <dbReference type="Proteomes" id="UP000613582"/>
    </source>
</evidence>
<feature type="chain" id="PRO_5035266737" description="Secreted protein" evidence="1">
    <location>
        <begin position="24"/>
        <end position="227"/>
    </location>
</feature>
<keyword evidence="1" id="KW-0732">Signal</keyword>
<dbReference type="InterPro" id="IPR016187">
    <property type="entry name" value="CTDL_fold"/>
</dbReference>
<organism evidence="2 3">
    <name type="scientific">Aquisalinus flavus</name>
    <dbReference type="NCBI Taxonomy" id="1526572"/>
    <lineage>
        <taxon>Bacteria</taxon>
        <taxon>Pseudomonadati</taxon>
        <taxon>Pseudomonadota</taxon>
        <taxon>Alphaproteobacteria</taxon>
        <taxon>Parvularculales</taxon>
        <taxon>Parvularculaceae</taxon>
        <taxon>Aquisalinus</taxon>
    </lineage>
</organism>
<dbReference type="InterPro" id="IPR037015">
    <property type="entry name" value="APT_N_sf"/>
</dbReference>
<dbReference type="EMBL" id="BMGH01000001">
    <property type="protein sequence ID" value="GGD07782.1"/>
    <property type="molecule type" value="Genomic_DNA"/>
</dbReference>
<dbReference type="Proteomes" id="UP000613582">
    <property type="component" value="Unassembled WGS sequence"/>
</dbReference>
<dbReference type="SUPFAM" id="SSF56436">
    <property type="entry name" value="C-type lectin-like"/>
    <property type="match status" value="1"/>
</dbReference>
<proteinExistence type="predicted"/>
<keyword evidence="3" id="KW-1185">Reference proteome</keyword>
<accession>A0A8J2Y7W2</accession>
<evidence type="ECO:0000256" key="1">
    <source>
        <dbReference type="SAM" id="SignalP"/>
    </source>
</evidence>
<evidence type="ECO:0000313" key="2">
    <source>
        <dbReference type="EMBL" id="GGD07782.1"/>
    </source>
</evidence>
<reference evidence="2" key="2">
    <citation type="submission" date="2020-09" db="EMBL/GenBank/DDBJ databases">
        <authorList>
            <person name="Sun Q."/>
            <person name="Zhou Y."/>
        </authorList>
    </citation>
    <scope>NUCLEOTIDE SEQUENCE</scope>
    <source>
        <strain evidence="2">CGMCC 1.12921</strain>
    </source>
</reference>
<feature type="signal peptide" evidence="1">
    <location>
        <begin position="1"/>
        <end position="23"/>
    </location>
</feature>
<dbReference type="Gene3D" id="3.10.40.10">
    <property type="entry name" value="Aerolysin/Pertussis toxin (APT), N-terminal domain"/>
    <property type="match status" value="1"/>
</dbReference>